<evidence type="ECO:0000313" key="2">
    <source>
        <dbReference type="Proteomes" id="UP000225831"/>
    </source>
</evidence>
<proteinExistence type="predicted"/>
<dbReference type="Proteomes" id="UP000225831">
    <property type="component" value="Segment"/>
</dbReference>
<organism evidence="1 2">
    <name type="scientific">Cyanophage Syn2</name>
    <dbReference type="NCBI Taxonomy" id="536473"/>
    <lineage>
        <taxon>Viruses</taxon>
        <taxon>Duplodnaviria</taxon>
        <taxon>Heunggongvirae</taxon>
        <taxon>Uroviricota</taxon>
        <taxon>Caudoviricetes</taxon>
        <taxon>Pantevenvirales</taxon>
        <taxon>Kyanoviridae</taxon>
        <taxon>Pontusvirus</taxon>
        <taxon>Pontusvirus syn19</taxon>
    </lineage>
</organism>
<gene>
    <name evidence="1" type="ORF">CPTG_00097</name>
</gene>
<accession>M4SMA4</accession>
<dbReference type="EMBL" id="HQ634190">
    <property type="protein sequence ID" value="AGH56390.1"/>
    <property type="molecule type" value="Genomic_DNA"/>
</dbReference>
<name>M4SMA4_9CAUD</name>
<protein>
    <recommendedName>
        <fullName evidence="3">Gp198</fullName>
    </recommendedName>
</protein>
<reference evidence="1 2" key="1">
    <citation type="submission" date="2010-11" db="EMBL/GenBank/DDBJ databases">
        <title>The Genome Sequence of Cyanophage Syn2.</title>
        <authorList>
            <consortium name="The Broad Institute Genome Sequencing Platform"/>
            <person name="Henn M.R."/>
            <person name="Sullivan M.S."/>
            <person name="Osburne M.S."/>
            <person name="Levin J."/>
            <person name="Malboeuf C."/>
            <person name="Casali M."/>
            <person name="Russ C."/>
            <person name="Lennon N."/>
            <person name="Chapman S.B."/>
            <person name="Erlich R."/>
            <person name="Young S.K."/>
            <person name="Yandava C."/>
            <person name="Zeng Q."/>
            <person name="Alvarado L."/>
            <person name="Anderson S."/>
            <person name="Berlin A."/>
            <person name="Chen Z."/>
            <person name="Freedman E."/>
            <person name="Gellesch M."/>
            <person name="Goldberg J."/>
            <person name="Green L."/>
            <person name="Griggs A."/>
            <person name="Gujja S."/>
            <person name="Heilman E.R."/>
            <person name="Heiman D."/>
            <person name="Hollinger A."/>
            <person name="Howarth C."/>
            <person name="Larson L."/>
            <person name="Mehta T."/>
            <person name="Pearson M."/>
            <person name="Roberts A."/>
            <person name="Ryan E."/>
            <person name="Saif S."/>
            <person name="Shea T."/>
            <person name="Shenoy N."/>
            <person name="Sisk P."/>
            <person name="Stolte C."/>
            <person name="Sykes S."/>
            <person name="White J."/>
            <person name="Yu Q."/>
            <person name="Coleman M.L."/>
            <person name="Huang K.H."/>
            <person name="Weigele P.R."/>
            <person name="DeFrancesco A.S."/>
            <person name="Kern S.E."/>
            <person name="Thompson L.R."/>
            <person name="Fu R."/>
            <person name="Hombeck B."/>
            <person name="Chisholm S.W."/>
            <person name="Haas B."/>
            <person name="Nusbaum C."/>
            <person name="Birren B."/>
        </authorList>
    </citation>
    <scope>NUCLEOTIDE SEQUENCE [LARGE SCALE GENOMIC DNA]</scope>
    <source>
        <strain evidence="1 2">Syn2</strain>
    </source>
</reference>
<evidence type="ECO:0000313" key="1">
    <source>
        <dbReference type="EMBL" id="AGH56390.1"/>
    </source>
</evidence>
<evidence type="ECO:0008006" key="3">
    <source>
        <dbReference type="Google" id="ProtNLM"/>
    </source>
</evidence>
<sequence length="55" mass="6311">MNTLNLIRKQINKASALHDAQITHTAYRGVEYNVNCAEQKDAHGTYCYRGHVYTK</sequence>